<name>A0ABW1E7C6_9ACTN</name>
<keyword evidence="1" id="KW-0596">Phosphopantetheine</keyword>
<dbReference type="InterPro" id="IPR036736">
    <property type="entry name" value="ACP-like_sf"/>
</dbReference>
<dbReference type="Gene3D" id="1.10.1200.10">
    <property type="entry name" value="ACP-like"/>
    <property type="match status" value="1"/>
</dbReference>
<accession>A0ABW1E7C6</accession>
<dbReference type="InterPro" id="IPR006162">
    <property type="entry name" value="Ppantetheine_attach_site"/>
</dbReference>
<keyword evidence="2" id="KW-0597">Phosphoprotein</keyword>
<keyword evidence="5" id="KW-1185">Reference proteome</keyword>
<dbReference type="PROSITE" id="PS00012">
    <property type="entry name" value="PHOSPHOPANTETHEINE"/>
    <property type="match status" value="1"/>
</dbReference>
<proteinExistence type="predicted"/>
<sequence length="82" mass="8931">MWDDRFEELLRAFLPFSAPDDALTEDADLRDLGLDSLGTVELLTALEQAYDVRFVDEALTPETFATPGTLWAALSGLGAVAI</sequence>
<evidence type="ECO:0000256" key="2">
    <source>
        <dbReference type="ARBA" id="ARBA00022553"/>
    </source>
</evidence>
<organism evidence="4 5">
    <name type="scientific">Streptomyces chlorus</name>
    <dbReference type="NCBI Taxonomy" id="887452"/>
    <lineage>
        <taxon>Bacteria</taxon>
        <taxon>Bacillati</taxon>
        <taxon>Actinomycetota</taxon>
        <taxon>Actinomycetes</taxon>
        <taxon>Kitasatosporales</taxon>
        <taxon>Streptomycetaceae</taxon>
        <taxon>Streptomyces</taxon>
    </lineage>
</organism>
<dbReference type="Pfam" id="PF00550">
    <property type="entry name" value="PP-binding"/>
    <property type="match status" value="1"/>
</dbReference>
<reference evidence="5" key="1">
    <citation type="journal article" date="2019" name="Int. J. Syst. Evol. Microbiol.">
        <title>The Global Catalogue of Microorganisms (GCM) 10K type strain sequencing project: providing services to taxonomists for standard genome sequencing and annotation.</title>
        <authorList>
            <consortium name="The Broad Institute Genomics Platform"/>
            <consortium name="The Broad Institute Genome Sequencing Center for Infectious Disease"/>
            <person name="Wu L."/>
            <person name="Ma J."/>
        </authorList>
    </citation>
    <scope>NUCLEOTIDE SEQUENCE [LARGE SCALE GENOMIC DNA]</scope>
    <source>
        <strain evidence="5">JCM 10411</strain>
    </source>
</reference>
<gene>
    <name evidence="4" type="ORF">ACFPZI_34435</name>
</gene>
<comment type="caution">
    <text evidence="4">The sequence shown here is derived from an EMBL/GenBank/DDBJ whole genome shotgun (WGS) entry which is preliminary data.</text>
</comment>
<dbReference type="EMBL" id="JBHSOA010000132">
    <property type="protein sequence ID" value="MFC5856666.1"/>
    <property type="molecule type" value="Genomic_DNA"/>
</dbReference>
<dbReference type="PROSITE" id="PS50075">
    <property type="entry name" value="CARRIER"/>
    <property type="match status" value="1"/>
</dbReference>
<dbReference type="RefSeq" id="WP_381371096.1">
    <property type="nucleotide sequence ID" value="NZ_JBHSOA010000132.1"/>
</dbReference>
<evidence type="ECO:0000313" key="4">
    <source>
        <dbReference type="EMBL" id="MFC5856666.1"/>
    </source>
</evidence>
<dbReference type="Proteomes" id="UP001596180">
    <property type="component" value="Unassembled WGS sequence"/>
</dbReference>
<dbReference type="InterPro" id="IPR009081">
    <property type="entry name" value="PP-bd_ACP"/>
</dbReference>
<dbReference type="SUPFAM" id="SSF47336">
    <property type="entry name" value="ACP-like"/>
    <property type="match status" value="1"/>
</dbReference>
<evidence type="ECO:0000313" key="5">
    <source>
        <dbReference type="Proteomes" id="UP001596180"/>
    </source>
</evidence>
<protein>
    <submittedName>
        <fullName evidence="4">Phosphopantetheine-binding protein</fullName>
    </submittedName>
</protein>
<feature type="domain" description="Carrier" evidence="3">
    <location>
        <begin position="1"/>
        <end position="78"/>
    </location>
</feature>
<evidence type="ECO:0000259" key="3">
    <source>
        <dbReference type="PROSITE" id="PS50075"/>
    </source>
</evidence>
<evidence type="ECO:0000256" key="1">
    <source>
        <dbReference type="ARBA" id="ARBA00022450"/>
    </source>
</evidence>